<dbReference type="OrthoDB" id="9772633at2"/>
<dbReference type="EMBL" id="FOJW01000016">
    <property type="protein sequence ID" value="SFB32504.1"/>
    <property type="molecule type" value="Genomic_DNA"/>
</dbReference>
<evidence type="ECO:0000313" key="3">
    <source>
        <dbReference type="Proteomes" id="UP000198642"/>
    </source>
</evidence>
<dbReference type="Pfam" id="PF01869">
    <property type="entry name" value="BcrAD_BadFG"/>
    <property type="match status" value="1"/>
</dbReference>
<dbReference type="AlphaFoldDB" id="A0A1I1A3B6"/>
<keyword evidence="3" id="KW-1185">Reference proteome</keyword>
<evidence type="ECO:0000313" key="2">
    <source>
        <dbReference type="EMBL" id="SFB32504.1"/>
    </source>
</evidence>
<dbReference type="Gene3D" id="3.30.420.40">
    <property type="match status" value="2"/>
</dbReference>
<dbReference type="STRING" id="237679.SAMN04488072_11611"/>
<organism evidence="2 3">
    <name type="scientific">Lentibacillus halodurans</name>
    <dbReference type="NCBI Taxonomy" id="237679"/>
    <lineage>
        <taxon>Bacteria</taxon>
        <taxon>Bacillati</taxon>
        <taxon>Bacillota</taxon>
        <taxon>Bacilli</taxon>
        <taxon>Bacillales</taxon>
        <taxon>Bacillaceae</taxon>
        <taxon>Lentibacillus</taxon>
    </lineage>
</organism>
<proteinExistence type="predicted"/>
<dbReference type="Proteomes" id="UP000198642">
    <property type="component" value="Unassembled WGS sequence"/>
</dbReference>
<accession>A0A1I1A3B6</accession>
<dbReference type="SUPFAM" id="SSF53067">
    <property type="entry name" value="Actin-like ATPase domain"/>
    <property type="match status" value="2"/>
</dbReference>
<gene>
    <name evidence="2" type="ORF">SAMN04488072_11611</name>
</gene>
<dbReference type="InterPro" id="IPR043129">
    <property type="entry name" value="ATPase_NBD"/>
</dbReference>
<reference evidence="2 3" key="1">
    <citation type="submission" date="2016-10" db="EMBL/GenBank/DDBJ databases">
        <authorList>
            <person name="de Groot N.N."/>
        </authorList>
    </citation>
    <scope>NUCLEOTIDE SEQUENCE [LARGE SCALE GENOMIC DNA]</scope>
    <source>
        <strain evidence="2 3">CGMCC 1.3702</strain>
    </source>
</reference>
<dbReference type="PANTHER" id="PTHR43190">
    <property type="entry name" value="N-ACETYL-D-GLUCOSAMINE KINASE"/>
    <property type="match status" value="1"/>
</dbReference>
<dbReference type="InterPro" id="IPR002731">
    <property type="entry name" value="ATPase_BadF"/>
</dbReference>
<dbReference type="RefSeq" id="WP_090240676.1">
    <property type="nucleotide sequence ID" value="NZ_FOJW01000016.1"/>
</dbReference>
<sequence>MNYVVGVDGGGTKTTAAIADANGMVTAKSAAGPINPNAVEKKDIIQTLTHIMEDLKKQNPTAFENVTNLFAGISGAGNNKAVTDLKEILSLTVPQKVVIQVEPDTVNALYSGTYGDPGIVQISGTGSITYGINSNEERDRVGGWGYLFGDEGSGYDIGRKGITAALKAFDGRGEKTMLLDMVRTHYGMENPFDLVQQIYTSGAPKSHISPVSKLVFGAYKHNDPVAGEIVANAVNDLSWSMRTLYSKLFSPGDGLNAVLCGGVFRDENVLPRLLEEKLDDFPQLTIIRPEMEPVGGSIVGAFLMDNIRLGGNAIRNIISTY</sequence>
<dbReference type="InterPro" id="IPR052519">
    <property type="entry name" value="Euk-type_GlcNAc_Kinase"/>
</dbReference>
<dbReference type="CDD" id="cd24007">
    <property type="entry name" value="ASKHA_NBD_eukNAGK-like"/>
    <property type="match status" value="1"/>
</dbReference>
<feature type="domain" description="ATPase BadF/BadG/BcrA/BcrD type" evidence="1">
    <location>
        <begin position="5"/>
        <end position="297"/>
    </location>
</feature>
<name>A0A1I1A3B6_9BACI</name>
<protein>
    <submittedName>
        <fullName evidence="2">BadF-type ATPase</fullName>
    </submittedName>
</protein>
<dbReference type="PANTHER" id="PTHR43190:SF3">
    <property type="entry name" value="N-ACETYL-D-GLUCOSAMINE KINASE"/>
    <property type="match status" value="1"/>
</dbReference>
<evidence type="ECO:0000259" key="1">
    <source>
        <dbReference type="Pfam" id="PF01869"/>
    </source>
</evidence>